<keyword evidence="2" id="KW-1185">Reference proteome</keyword>
<evidence type="ECO:0000313" key="1">
    <source>
        <dbReference type="EMBL" id="EHQ24260.1"/>
    </source>
</evidence>
<dbReference type="InterPro" id="IPR011463">
    <property type="entry name" value="DUF1569"/>
</dbReference>
<dbReference type="OrthoDB" id="2599194at2"/>
<proteinExistence type="predicted"/>
<dbReference type="HOGENOM" id="CLU_142853_0_0_10"/>
<dbReference type="InterPro" id="IPR034660">
    <property type="entry name" value="DinB/YfiT-like"/>
</dbReference>
<dbReference type="EMBL" id="CM001403">
    <property type="protein sequence ID" value="EHQ24260.1"/>
    <property type="molecule type" value="Genomic_DNA"/>
</dbReference>
<dbReference type="eggNOG" id="ENOG5030BJW">
    <property type="taxonomic scope" value="Bacteria"/>
</dbReference>
<accession>H1YCS3</accession>
<dbReference type="RefSeq" id="WP_008503787.1">
    <property type="nucleotide sequence ID" value="NZ_CM001403.1"/>
</dbReference>
<sequence>METIFNDTDREELISRISLLNNQSQPQWGRMTAYQMLRHCVQWEEMALGKTQYKQTFIGRLFGKMALKDMLKDTPIKHNLPTVPAFKVSQEGDASAEKETLIARIQEHARLPEVDFVHPFFGHLNSQQGGIIAYKHADHHLKQFGI</sequence>
<protein>
    <recommendedName>
        <fullName evidence="3">DUF1569 domain-containing protein</fullName>
    </recommendedName>
</protein>
<dbReference type="Proteomes" id="UP000002774">
    <property type="component" value="Chromosome"/>
</dbReference>
<dbReference type="AlphaFoldDB" id="H1YCS3"/>
<dbReference type="Gene3D" id="1.20.120.450">
    <property type="entry name" value="dinb family like domain"/>
    <property type="match status" value="1"/>
</dbReference>
<evidence type="ECO:0000313" key="2">
    <source>
        <dbReference type="Proteomes" id="UP000002774"/>
    </source>
</evidence>
<evidence type="ECO:0008006" key="3">
    <source>
        <dbReference type="Google" id="ProtNLM"/>
    </source>
</evidence>
<reference evidence="1" key="1">
    <citation type="submission" date="2011-09" db="EMBL/GenBank/DDBJ databases">
        <title>The permanent draft genome of Mucilaginibacter paludis DSM 18603.</title>
        <authorList>
            <consortium name="US DOE Joint Genome Institute (JGI-PGF)"/>
            <person name="Lucas S."/>
            <person name="Han J."/>
            <person name="Lapidus A."/>
            <person name="Bruce D."/>
            <person name="Goodwin L."/>
            <person name="Pitluck S."/>
            <person name="Peters L."/>
            <person name="Kyrpides N."/>
            <person name="Mavromatis K."/>
            <person name="Ivanova N."/>
            <person name="Mikhailova N."/>
            <person name="Held B."/>
            <person name="Detter J.C."/>
            <person name="Tapia R."/>
            <person name="Han C."/>
            <person name="Land M."/>
            <person name="Hauser L."/>
            <person name="Markowitz V."/>
            <person name="Cheng J.-F."/>
            <person name="Hugenholtz P."/>
            <person name="Woyke T."/>
            <person name="Wu D."/>
            <person name="Tindall B."/>
            <person name="Brambilla E."/>
            <person name="Klenk H.-P."/>
            <person name="Eisen J.A."/>
        </authorList>
    </citation>
    <scope>NUCLEOTIDE SEQUENCE [LARGE SCALE GENOMIC DNA]</scope>
    <source>
        <strain evidence="1">DSM 18603</strain>
    </source>
</reference>
<name>H1YCS3_9SPHI</name>
<organism evidence="1 2">
    <name type="scientific">Mucilaginibacter paludis DSM 18603</name>
    <dbReference type="NCBI Taxonomy" id="714943"/>
    <lineage>
        <taxon>Bacteria</taxon>
        <taxon>Pseudomonadati</taxon>
        <taxon>Bacteroidota</taxon>
        <taxon>Sphingobacteriia</taxon>
        <taxon>Sphingobacteriales</taxon>
        <taxon>Sphingobacteriaceae</taxon>
        <taxon>Mucilaginibacter</taxon>
    </lineage>
</organism>
<dbReference type="Pfam" id="PF07606">
    <property type="entry name" value="DUF1569"/>
    <property type="match status" value="1"/>
</dbReference>
<gene>
    <name evidence="1" type="ORF">Mucpa_0057</name>
</gene>